<dbReference type="PANTHER" id="PTHR30383:SF5">
    <property type="entry name" value="SGNH HYDROLASE-TYPE ESTERASE DOMAIN-CONTAINING PROTEIN"/>
    <property type="match status" value="1"/>
</dbReference>
<dbReference type="Gene3D" id="3.40.50.1110">
    <property type="entry name" value="SGNH hydrolase"/>
    <property type="match status" value="1"/>
</dbReference>
<organism evidence="2 4">
    <name type="scientific">Modestobacter muralis</name>
    <dbReference type="NCBI Taxonomy" id="1608614"/>
    <lineage>
        <taxon>Bacteria</taxon>
        <taxon>Bacillati</taxon>
        <taxon>Actinomycetota</taxon>
        <taxon>Actinomycetes</taxon>
        <taxon>Geodermatophilales</taxon>
        <taxon>Geodermatophilaceae</taxon>
        <taxon>Modestobacter</taxon>
    </lineage>
</organism>
<dbReference type="RefSeq" id="WP_163611527.1">
    <property type="nucleotide sequence ID" value="NZ_JAAGWB010000035.1"/>
</dbReference>
<keyword evidence="2" id="KW-0378">Hydrolase</keyword>
<reference evidence="3 5" key="2">
    <citation type="submission" date="2020-02" db="EMBL/GenBank/DDBJ databases">
        <title>The WGS of Modestobacter muralis DSM 100205.</title>
        <authorList>
            <person name="Jiang Z."/>
        </authorList>
    </citation>
    <scope>NUCLEOTIDE SEQUENCE [LARGE SCALE GENOMIC DNA]</scope>
    <source>
        <strain evidence="3 5">DSM 100205</strain>
    </source>
</reference>
<sequence length="203" mass="20791">MTFRFLVLGDSLAYGTGAASPQDTLGSRLTRVLRESGRATELSVLAVPGATSLGLAEQLDRAAAVDADLALLVIGANDLTHQVPADRSAAALGSAVRTLRERGTAVLVVPTPDLSSVAWVPPAFRAVVAGICDQLRARQTRAVEAAGGVVAPVGPGLATRFSADPTLFSADRFHSSSAGYALVAEALAPHLLQLAATRRDAAA</sequence>
<dbReference type="InterPro" id="IPR051532">
    <property type="entry name" value="Ester_Hydrolysis_Enzymes"/>
</dbReference>
<dbReference type="EMBL" id="JAAGWB010000035">
    <property type="protein sequence ID" value="NEN51864.1"/>
    <property type="molecule type" value="Genomic_DNA"/>
</dbReference>
<dbReference type="AlphaFoldDB" id="A0A6P0EWM9"/>
<evidence type="ECO:0000313" key="2">
    <source>
        <dbReference type="EMBL" id="NEK94976.1"/>
    </source>
</evidence>
<evidence type="ECO:0000259" key="1">
    <source>
        <dbReference type="Pfam" id="PF13472"/>
    </source>
</evidence>
<feature type="domain" description="SGNH hydrolase-type esterase" evidence="1">
    <location>
        <begin position="7"/>
        <end position="182"/>
    </location>
</feature>
<dbReference type="InterPro" id="IPR013830">
    <property type="entry name" value="SGNH_hydro"/>
</dbReference>
<evidence type="ECO:0000313" key="5">
    <source>
        <dbReference type="Proteomes" id="UP000471152"/>
    </source>
</evidence>
<proteinExistence type="predicted"/>
<name>A0A6P0EWM9_9ACTN</name>
<gene>
    <name evidence="3" type="ORF">G3R41_13115</name>
    <name evidence="2" type="ORF">GCU67_12460</name>
</gene>
<evidence type="ECO:0000313" key="4">
    <source>
        <dbReference type="Proteomes" id="UP000468828"/>
    </source>
</evidence>
<dbReference type="EMBL" id="JAAGWH010000033">
    <property type="protein sequence ID" value="NEK94976.1"/>
    <property type="molecule type" value="Genomic_DNA"/>
</dbReference>
<comment type="caution">
    <text evidence="2">The sequence shown here is derived from an EMBL/GenBank/DDBJ whole genome shotgun (WGS) entry which is preliminary data.</text>
</comment>
<evidence type="ECO:0000313" key="3">
    <source>
        <dbReference type="EMBL" id="NEN51864.1"/>
    </source>
</evidence>
<dbReference type="InterPro" id="IPR036514">
    <property type="entry name" value="SGNH_hydro_sf"/>
</dbReference>
<dbReference type="GO" id="GO:0004622">
    <property type="term" value="F:phosphatidylcholine lysophospholipase activity"/>
    <property type="evidence" value="ECO:0007669"/>
    <property type="project" value="TreeGrafter"/>
</dbReference>
<dbReference type="Proteomes" id="UP000471152">
    <property type="component" value="Unassembled WGS sequence"/>
</dbReference>
<accession>A0A6P0EWM9</accession>
<dbReference type="SUPFAM" id="SSF52266">
    <property type="entry name" value="SGNH hydrolase"/>
    <property type="match status" value="1"/>
</dbReference>
<dbReference type="Pfam" id="PF13472">
    <property type="entry name" value="Lipase_GDSL_2"/>
    <property type="match status" value="1"/>
</dbReference>
<keyword evidence="4" id="KW-1185">Reference proteome</keyword>
<dbReference type="PANTHER" id="PTHR30383">
    <property type="entry name" value="THIOESTERASE 1/PROTEASE 1/LYSOPHOSPHOLIPASE L1"/>
    <property type="match status" value="1"/>
</dbReference>
<dbReference type="Proteomes" id="UP000468828">
    <property type="component" value="Unassembled WGS sequence"/>
</dbReference>
<protein>
    <submittedName>
        <fullName evidence="2">SGNH/GDSL hydrolase family protein</fullName>
    </submittedName>
</protein>
<reference evidence="2 4" key="1">
    <citation type="submission" date="2020-01" db="EMBL/GenBank/DDBJ databases">
        <title>the WGS Modestobacter muralis CPCC 204518.</title>
        <authorList>
            <person name="Jiang Z."/>
        </authorList>
    </citation>
    <scope>NUCLEOTIDE SEQUENCE [LARGE SCALE GENOMIC DNA]</scope>
    <source>
        <strain evidence="2 4">DSM 100205</strain>
    </source>
</reference>